<reference evidence="1" key="1">
    <citation type="submission" date="2021-02" db="EMBL/GenBank/DDBJ databases">
        <authorList>
            <person name="Nowell W R."/>
        </authorList>
    </citation>
    <scope>NUCLEOTIDE SEQUENCE</scope>
</reference>
<dbReference type="EMBL" id="CAJOAZ010000676">
    <property type="protein sequence ID" value="CAF3695114.1"/>
    <property type="molecule type" value="Genomic_DNA"/>
</dbReference>
<evidence type="ECO:0000313" key="2">
    <source>
        <dbReference type="EMBL" id="CAF3695114.1"/>
    </source>
</evidence>
<sequence>MKINICENLARRSVENHLLTYRHNRREDEMLEEKFSLYQRHIRLVDHHIHMAERRFEQHAKNDLGLVISYKRKPLEPPKNRPFYYASTNRNWTTKEYSVKPLHNVLEHKNLYEYAFERRSQKYYEELKEKNDEQKLRKELFMKRTKSFLRDDLERSNDWPTIDHARCNLRSNHHSDKTHLPKIRFTTEVYKNKVF</sequence>
<comment type="caution">
    <text evidence="1">The sequence shown here is derived from an EMBL/GenBank/DDBJ whole genome shotgun (WGS) entry which is preliminary data.</text>
</comment>
<gene>
    <name evidence="1" type="ORF">JYZ213_LOCUS35980</name>
    <name evidence="2" type="ORF">OXD698_LOCUS11882</name>
</gene>
<dbReference type="EMBL" id="CAJNOG010000838">
    <property type="protein sequence ID" value="CAF1368318.1"/>
    <property type="molecule type" value="Genomic_DNA"/>
</dbReference>
<evidence type="ECO:0000313" key="1">
    <source>
        <dbReference type="EMBL" id="CAF1368318.1"/>
    </source>
</evidence>
<proteinExistence type="predicted"/>
<name>A0A815IH94_9BILA</name>
<accession>A0A815IH94</accession>
<protein>
    <submittedName>
        <fullName evidence="1">Uncharacterized protein</fullName>
    </submittedName>
</protein>
<dbReference type="AlphaFoldDB" id="A0A815IH94"/>
<dbReference type="Proteomes" id="UP000663844">
    <property type="component" value="Unassembled WGS sequence"/>
</dbReference>
<dbReference type="Proteomes" id="UP000663845">
    <property type="component" value="Unassembled WGS sequence"/>
</dbReference>
<organism evidence="1 3">
    <name type="scientific">Adineta steineri</name>
    <dbReference type="NCBI Taxonomy" id="433720"/>
    <lineage>
        <taxon>Eukaryota</taxon>
        <taxon>Metazoa</taxon>
        <taxon>Spiralia</taxon>
        <taxon>Gnathifera</taxon>
        <taxon>Rotifera</taxon>
        <taxon>Eurotatoria</taxon>
        <taxon>Bdelloidea</taxon>
        <taxon>Adinetida</taxon>
        <taxon>Adinetidae</taxon>
        <taxon>Adineta</taxon>
    </lineage>
</organism>
<evidence type="ECO:0000313" key="3">
    <source>
        <dbReference type="Proteomes" id="UP000663845"/>
    </source>
</evidence>